<evidence type="ECO:0000256" key="1">
    <source>
        <dbReference type="SAM" id="Phobius"/>
    </source>
</evidence>
<sequence>MARLKTRTGFIKRFARERSGATAVEFALVALPFFTLIMAIIEIALVFFVGTMMDNALNESAREIRTGRLQTQGGSEESFRDELCRRVAMISDCTLISVDVRTYENFSQTDFSSPIGAGGSFDSSGFNFTPGGPSDIVVVRAYYPMKLFLPSIGLANLPGNKRLIASATAFRNEPYQ</sequence>
<name>A0A4S2HB28_9PROT</name>
<dbReference type="RefSeq" id="WP_135944413.1">
    <property type="nucleotide sequence ID" value="NZ_BMEI01000002.1"/>
</dbReference>
<keyword evidence="1" id="KW-1133">Transmembrane helix</keyword>
<dbReference type="EMBL" id="SRXV01000002">
    <property type="protein sequence ID" value="TGY92858.1"/>
    <property type="molecule type" value="Genomic_DNA"/>
</dbReference>
<protein>
    <submittedName>
        <fullName evidence="3">Pilus assembly protein</fullName>
    </submittedName>
</protein>
<dbReference type="OrthoDB" id="7990385at2"/>
<proteinExistence type="predicted"/>
<evidence type="ECO:0000259" key="2">
    <source>
        <dbReference type="Pfam" id="PF07811"/>
    </source>
</evidence>
<feature type="domain" description="TadE-like" evidence="2">
    <location>
        <begin position="20"/>
        <end position="62"/>
    </location>
</feature>
<comment type="caution">
    <text evidence="3">The sequence shown here is derived from an EMBL/GenBank/DDBJ whole genome shotgun (WGS) entry which is preliminary data.</text>
</comment>
<keyword evidence="4" id="KW-1185">Reference proteome</keyword>
<dbReference type="Pfam" id="PF07811">
    <property type="entry name" value="TadE"/>
    <property type="match status" value="1"/>
</dbReference>
<accession>A0A4S2HB28</accession>
<dbReference type="AlphaFoldDB" id="A0A4S2HB28"/>
<keyword evidence="1" id="KW-0472">Membrane</keyword>
<keyword evidence="1" id="KW-0812">Transmembrane</keyword>
<reference evidence="3 4" key="1">
    <citation type="journal article" date="2013" name="Int. J. Syst. Evol. Microbiol.">
        <title>Marinicauda pacifica gen. nov., sp. nov., a prosthecate alphaproteobacterium of the family Hyphomonadaceae isolated from deep seawater.</title>
        <authorList>
            <person name="Zhang X.Y."/>
            <person name="Li G.W."/>
            <person name="Wang C.S."/>
            <person name="Zhang Y.J."/>
            <person name="Xu X.W."/>
            <person name="Li H."/>
            <person name="Liu A."/>
            <person name="Liu C."/>
            <person name="Xie B.B."/>
            <person name="Qin Q.L."/>
            <person name="Xu Z."/>
            <person name="Chen X.L."/>
            <person name="Zhou B.C."/>
            <person name="Zhang Y.Z."/>
        </authorList>
    </citation>
    <scope>NUCLEOTIDE SEQUENCE [LARGE SCALE GENOMIC DNA]</scope>
    <source>
        <strain evidence="3 4">P-1 km-3</strain>
    </source>
</reference>
<dbReference type="InterPro" id="IPR012495">
    <property type="entry name" value="TadE-like_dom"/>
</dbReference>
<feature type="transmembrane region" description="Helical" evidence="1">
    <location>
        <begin position="21"/>
        <end position="49"/>
    </location>
</feature>
<organism evidence="3 4">
    <name type="scientific">Marinicauda pacifica</name>
    <dbReference type="NCBI Taxonomy" id="1133559"/>
    <lineage>
        <taxon>Bacteria</taxon>
        <taxon>Pseudomonadati</taxon>
        <taxon>Pseudomonadota</taxon>
        <taxon>Alphaproteobacteria</taxon>
        <taxon>Maricaulales</taxon>
        <taxon>Maricaulaceae</taxon>
        <taxon>Marinicauda</taxon>
    </lineage>
</organism>
<gene>
    <name evidence="3" type="ORF">E5162_07245</name>
</gene>
<evidence type="ECO:0000313" key="4">
    <source>
        <dbReference type="Proteomes" id="UP000305451"/>
    </source>
</evidence>
<dbReference type="Proteomes" id="UP000305451">
    <property type="component" value="Unassembled WGS sequence"/>
</dbReference>
<evidence type="ECO:0000313" key="3">
    <source>
        <dbReference type="EMBL" id="TGY92858.1"/>
    </source>
</evidence>